<accession>A0ABU5KGR3</accession>
<protein>
    <submittedName>
        <fullName evidence="1">YdeI/OmpD-associated family protein</fullName>
    </submittedName>
</protein>
<comment type="caution">
    <text evidence="1">The sequence shown here is derived from an EMBL/GenBank/DDBJ whole genome shotgun (WGS) entry which is preliminary data.</text>
</comment>
<gene>
    <name evidence="1" type="ORF">SFC79_19710</name>
</gene>
<name>A0ABU5KGR3_9ACTN</name>
<reference evidence="1 2" key="1">
    <citation type="submission" date="2023-11" db="EMBL/GenBank/DDBJ databases">
        <title>Novel species in genus Nocardioides.</title>
        <authorList>
            <person name="Zhou H."/>
        </authorList>
    </citation>
    <scope>NUCLEOTIDE SEQUENCE [LARGE SCALE GENOMIC DNA]</scope>
    <source>
        <strain evidence="1 2">S-58</strain>
    </source>
</reference>
<dbReference type="Proteomes" id="UP001291999">
    <property type="component" value="Unassembled WGS sequence"/>
</dbReference>
<sequence>MGAMDEAERLSPATVEEWSAWLREHHTQQSGAWLVSPRRAVDRPFSYEEAVLEALRYGWVDSTVKPVDEDRTMMWFAPRRKGSMWTRINKGRVARLEEAGLMEPAGAAAVAVAKETGMWTLMDDVEDLVVPADLASAFDRFPGAREHWQSWSASAQKLILTWIVLAKRPDTRAVRVETTAEMASRGEKSR</sequence>
<dbReference type="EMBL" id="JAXQPW010000008">
    <property type="protein sequence ID" value="MDZ5664012.1"/>
    <property type="molecule type" value="Genomic_DNA"/>
</dbReference>
<dbReference type="RefSeq" id="WP_322425638.1">
    <property type="nucleotide sequence ID" value="NZ_JAXQPW010000008.1"/>
</dbReference>
<keyword evidence="2" id="KW-1185">Reference proteome</keyword>
<proteinExistence type="predicted"/>
<evidence type="ECO:0000313" key="1">
    <source>
        <dbReference type="EMBL" id="MDZ5664012.1"/>
    </source>
</evidence>
<dbReference type="Pfam" id="PF13376">
    <property type="entry name" value="OmdA"/>
    <property type="match status" value="1"/>
</dbReference>
<organism evidence="1 2">
    <name type="scientific">Nocardioides renjunii</name>
    <dbReference type="NCBI Taxonomy" id="3095075"/>
    <lineage>
        <taxon>Bacteria</taxon>
        <taxon>Bacillati</taxon>
        <taxon>Actinomycetota</taxon>
        <taxon>Actinomycetes</taxon>
        <taxon>Propionibacteriales</taxon>
        <taxon>Nocardioidaceae</taxon>
        <taxon>Nocardioides</taxon>
    </lineage>
</organism>
<evidence type="ECO:0000313" key="2">
    <source>
        <dbReference type="Proteomes" id="UP001291999"/>
    </source>
</evidence>